<organism evidence="3 4">
    <name type="scientific">Fimbriiglobus ruber</name>
    <dbReference type="NCBI Taxonomy" id="1908690"/>
    <lineage>
        <taxon>Bacteria</taxon>
        <taxon>Pseudomonadati</taxon>
        <taxon>Planctomycetota</taxon>
        <taxon>Planctomycetia</taxon>
        <taxon>Gemmatales</taxon>
        <taxon>Gemmataceae</taxon>
        <taxon>Fimbriiglobus</taxon>
    </lineage>
</organism>
<dbReference type="EMBL" id="NIDE01000004">
    <property type="protein sequence ID" value="OWK43850.1"/>
    <property type="molecule type" value="Genomic_DNA"/>
</dbReference>
<keyword evidence="1" id="KW-0175">Coiled coil</keyword>
<keyword evidence="2" id="KW-1133">Transmembrane helix</keyword>
<evidence type="ECO:0000256" key="1">
    <source>
        <dbReference type="SAM" id="Coils"/>
    </source>
</evidence>
<dbReference type="Proteomes" id="UP000214646">
    <property type="component" value="Unassembled WGS sequence"/>
</dbReference>
<feature type="coiled-coil region" evidence="1">
    <location>
        <begin position="54"/>
        <end position="81"/>
    </location>
</feature>
<keyword evidence="2" id="KW-0472">Membrane</keyword>
<gene>
    <name evidence="3" type="ORF">FRUB_03449</name>
</gene>
<keyword evidence="4" id="KW-1185">Reference proteome</keyword>
<dbReference type="AlphaFoldDB" id="A0A225DQV1"/>
<keyword evidence="2" id="KW-0812">Transmembrane</keyword>
<evidence type="ECO:0000313" key="4">
    <source>
        <dbReference type="Proteomes" id="UP000214646"/>
    </source>
</evidence>
<dbReference type="OrthoDB" id="279588at2"/>
<evidence type="ECO:0008006" key="5">
    <source>
        <dbReference type="Google" id="ProtNLM"/>
    </source>
</evidence>
<feature type="transmembrane region" description="Helical" evidence="2">
    <location>
        <begin position="12"/>
        <end position="33"/>
    </location>
</feature>
<sequence length="180" mass="20915">MIRAPKQSVTRFFVPLIDVLILLFCIFLLMPFVSHPSTDPADPYSDPTAPAEPEANLKQRIVDLELKLEQSRQEIDRLVKERTDPGSRLSTRVLEIDAKTGRLFYYTADSPDPQEVRDQADAQRLIDQQRRVARGKDVFFLILYPRTESRFPDQRQIDNYRRWFQDVPHGFDNPLSVPAS</sequence>
<proteinExistence type="predicted"/>
<dbReference type="RefSeq" id="WP_088254650.1">
    <property type="nucleotide sequence ID" value="NZ_NIDE01000004.1"/>
</dbReference>
<accession>A0A225DQV1</accession>
<protein>
    <recommendedName>
        <fullName evidence="5">Biopolymer transport protein ExbD/TolR</fullName>
    </recommendedName>
</protein>
<name>A0A225DQV1_9BACT</name>
<comment type="caution">
    <text evidence="3">The sequence shown here is derived from an EMBL/GenBank/DDBJ whole genome shotgun (WGS) entry which is preliminary data.</text>
</comment>
<evidence type="ECO:0000313" key="3">
    <source>
        <dbReference type="EMBL" id="OWK43850.1"/>
    </source>
</evidence>
<reference evidence="4" key="1">
    <citation type="submission" date="2017-06" db="EMBL/GenBank/DDBJ databases">
        <title>Genome analysis of Fimbriiglobus ruber SP5, the first member of the order Planctomycetales with confirmed chitinolytic capability.</title>
        <authorList>
            <person name="Ravin N.V."/>
            <person name="Rakitin A.L."/>
            <person name="Ivanova A.A."/>
            <person name="Beletsky A.V."/>
            <person name="Kulichevskaya I.S."/>
            <person name="Mardanov A.V."/>
            <person name="Dedysh S.N."/>
        </authorList>
    </citation>
    <scope>NUCLEOTIDE SEQUENCE [LARGE SCALE GENOMIC DNA]</scope>
    <source>
        <strain evidence="4">SP5</strain>
    </source>
</reference>
<evidence type="ECO:0000256" key="2">
    <source>
        <dbReference type="SAM" id="Phobius"/>
    </source>
</evidence>